<evidence type="ECO:0000256" key="3">
    <source>
        <dbReference type="ARBA" id="ARBA00022764"/>
    </source>
</evidence>
<evidence type="ECO:0000313" key="4">
    <source>
        <dbReference type="EMBL" id="EHC63141.1"/>
    </source>
</evidence>
<keyword evidence="2" id="KW-0732">Signal</keyword>
<keyword evidence="3" id="KW-0574">Periplasm</keyword>
<dbReference type="EMBL" id="AFCO01000093">
    <property type="protein sequence ID" value="EHC63141.1"/>
    <property type="molecule type" value="Genomic_DNA"/>
</dbReference>
<evidence type="ECO:0000256" key="1">
    <source>
        <dbReference type="ARBA" id="ARBA00022490"/>
    </source>
</evidence>
<organism evidence="4 5">
    <name type="scientific">Salmonella enterica subsp. enterica serovar Inverness str. R8-3668</name>
    <dbReference type="NCBI Taxonomy" id="913075"/>
    <lineage>
        <taxon>Bacteria</taxon>
        <taxon>Pseudomonadati</taxon>
        <taxon>Pseudomonadota</taxon>
        <taxon>Gammaproteobacteria</taxon>
        <taxon>Enterobacterales</taxon>
        <taxon>Enterobacteriaceae</taxon>
        <taxon>Salmonella</taxon>
    </lineage>
</organism>
<accession>G5N7K4</accession>
<dbReference type="InterPro" id="IPR009502">
    <property type="entry name" value="SecM"/>
</dbReference>
<evidence type="ECO:0000256" key="2">
    <source>
        <dbReference type="ARBA" id="ARBA00022729"/>
    </source>
</evidence>
<dbReference type="AlphaFoldDB" id="G5N7K4"/>
<evidence type="ECO:0000313" key="5">
    <source>
        <dbReference type="Proteomes" id="UP000003532"/>
    </source>
</evidence>
<dbReference type="GO" id="GO:0045182">
    <property type="term" value="F:translation regulator activity"/>
    <property type="evidence" value="ECO:0007669"/>
    <property type="project" value="InterPro"/>
</dbReference>
<keyword evidence="1" id="KW-0963">Cytoplasm</keyword>
<comment type="caution">
    <text evidence="4">The sequence shown here is derived from an EMBL/GenBank/DDBJ whole genome shotgun (WGS) entry which is preliminary data.</text>
</comment>
<dbReference type="Pfam" id="PF06558">
    <property type="entry name" value="SecM"/>
    <property type="match status" value="1"/>
</dbReference>
<reference evidence="4 5" key="1">
    <citation type="journal article" date="2011" name="BMC Genomics">
        <title>Genome sequencing reveals diversification of virulence factor content and possible host adaptation in distinct subpopulations of Salmonella enterica.</title>
        <authorList>
            <person name="den Bakker H.C."/>
            <person name="Moreno Switt A.I."/>
            <person name="Govoni G."/>
            <person name="Cummings C.A."/>
            <person name="Ranieri M.L."/>
            <person name="Degoricija L."/>
            <person name="Hoelzer K."/>
            <person name="Rodriguez-Rivera L.D."/>
            <person name="Brown S."/>
            <person name="Bolchacova E."/>
            <person name="Furtado M.R."/>
            <person name="Wiedmann M."/>
        </authorList>
    </citation>
    <scope>NUCLEOTIDE SEQUENCE [LARGE SCALE GENOMIC DNA]</scope>
    <source>
        <strain evidence="4 5">R8-3668</strain>
    </source>
</reference>
<feature type="non-terminal residue" evidence="4">
    <location>
        <position position="41"/>
    </location>
</feature>
<proteinExistence type="predicted"/>
<protein>
    <submittedName>
        <fullName evidence="4">Secretion monitor</fullName>
    </submittedName>
</protein>
<gene>
    <name evidence="4" type="ORF">LTSEINV_0251</name>
</gene>
<name>G5N7K4_SALET</name>
<sequence length="41" mass="4160">MVAASFGLPALSNAAETNTPARTTASTASKVKVNFSHLALL</sequence>
<dbReference type="Proteomes" id="UP000003532">
    <property type="component" value="Unassembled WGS sequence"/>
</dbReference>